<gene>
    <name evidence="1" type="ORF">AB0I48_31875</name>
</gene>
<sequence length="154" mass="16934">MATSKKRDRTAPTAGLSPHTVETLIDAGEMLARRVRHETLHSPRPVFLYYIAQTFDTLTTKLSSGKRPRPTTPAQQLCLHLMIAVLEEREAGDSVLAQVRSTLMPEGTHESLAAIGRIPPRPDRSFDFVALGDTLYGHGMGAFFAPFESDDMVA</sequence>
<dbReference type="EMBL" id="JBFAKC010000019">
    <property type="protein sequence ID" value="MEV0712169.1"/>
    <property type="molecule type" value="Genomic_DNA"/>
</dbReference>
<protein>
    <submittedName>
        <fullName evidence="1">Uncharacterized protein</fullName>
    </submittedName>
</protein>
<organism evidence="1 2">
    <name type="scientific">Nocardia aurea</name>
    <dbReference type="NCBI Taxonomy" id="2144174"/>
    <lineage>
        <taxon>Bacteria</taxon>
        <taxon>Bacillati</taxon>
        <taxon>Actinomycetota</taxon>
        <taxon>Actinomycetes</taxon>
        <taxon>Mycobacteriales</taxon>
        <taxon>Nocardiaceae</taxon>
        <taxon>Nocardia</taxon>
    </lineage>
</organism>
<name>A0ABV3G3A0_9NOCA</name>
<comment type="caution">
    <text evidence="1">The sequence shown here is derived from an EMBL/GenBank/DDBJ whole genome shotgun (WGS) entry which is preliminary data.</text>
</comment>
<dbReference type="RefSeq" id="WP_357789032.1">
    <property type="nucleotide sequence ID" value="NZ_JBFAKC010000019.1"/>
</dbReference>
<accession>A0ABV3G3A0</accession>
<keyword evidence="2" id="KW-1185">Reference proteome</keyword>
<evidence type="ECO:0000313" key="1">
    <source>
        <dbReference type="EMBL" id="MEV0712169.1"/>
    </source>
</evidence>
<reference evidence="1 2" key="1">
    <citation type="submission" date="2024-06" db="EMBL/GenBank/DDBJ databases">
        <title>The Natural Products Discovery Center: Release of the First 8490 Sequenced Strains for Exploring Actinobacteria Biosynthetic Diversity.</title>
        <authorList>
            <person name="Kalkreuter E."/>
            <person name="Kautsar S.A."/>
            <person name="Yang D."/>
            <person name="Bader C.D."/>
            <person name="Teijaro C.N."/>
            <person name="Fluegel L."/>
            <person name="Davis C.M."/>
            <person name="Simpson J.R."/>
            <person name="Lauterbach L."/>
            <person name="Steele A.D."/>
            <person name="Gui C."/>
            <person name="Meng S."/>
            <person name="Li G."/>
            <person name="Viehrig K."/>
            <person name="Ye F."/>
            <person name="Su P."/>
            <person name="Kiefer A.F."/>
            <person name="Nichols A."/>
            <person name="Cepeda A.J."/>
            <person name="Yan W."/>
            <person name="Fan B."/>
            <person name="Jiang Y."/>
            <person name="Adhikari A."/>
            <person name="Zheng C.-J."/>
            <person name="Schuster L."/>
            <person name="Cowan T.M."/>
            <person name="Smanski M.J."/>
            <person name="Chevrette M.G."/>
            <person name="De Carvalho L.P.S."/>
            <person name="Shen B."/>
        </authorList>
    </citation>
    <scope>NUCLEOTIDE SEQUENCE [LARGE SCALE GENOMIC DNA]</scope>
    <source>
        <strain evidence="1 2">NPDC050403</strain>
    </source>
</reference>
<proteinExistence type="predicted"/>
<dbReference type="Proteomes" id="UP001551695">
    <property type="component" value="Unassembled WGS sequence"/>
</dbReference>
<evidence type="ECO:0000313" key="2">
    <source>
        <dbReference type="Proteomes" id="UP001551695"/>
    </source>
</evidence>